<dbReference type="STRING" id="41047.A0A397H3R8"/>
<feature type="compositionally biased region" description="Polar residues" evidence="2">
    <location>
        <begin position="564"/>
        <end position="595"/>
    </location>
</feature>
<evidence type="ECO:0000256" key="1">
    <source>
        <dbReference type="PROSITE-ProRule" id="PRU00288"/>
    </source>
</evidence>
<dbReference type="VEuPathDB" id="FungiDB:CDV56_107781"/>
<accession>A0A397H3R8</accession>
<sequence length="673" mass="72358">MPSVVSKRQQQRNEKALQDLIRSVPGNDRCADCGAFNPGWASWNMGIFLCMRCAALHRKLGTHISKVKSLTMDTWTADQVDNMKSHGNNLMNKIFNPKNVKPPVPKDIDEADSSMERYIRQKYQYRSLEDGKPKPPSRHDSGYDRSPEGSPPPLPPKSGRFSGPGLRSASSTSNLQRSSNRPFATSPRSERHDSPPPRSVSNSGSQGFGLSVRDTNDASFESKLVQLRDMGFTNERRNAAALKGLDGNLKMTIETLQRLGEGPASLGRPLASGNSTNNHTGGDGSVNPFDQLDFKASSQTSSAYNPFDMPTSQGQQQLAPAPAPVQSLEASFQHLQVSQPLFPHQTGGYPGRQASLPQPLYQHPLTPPVTSTQSQGTYVSSPQAFDGSQNPFFQSGAQPQAPFTSTPLTQSPGVAQTNPFFSQFGAAATSMQSQAQLGPGGALPNPPQHANTMPALSSTSPFSQVSYQQQQQLQQQQFIQSQPHLQAQPLQQGFASQNPFQSMAAPNTPQNAVYQPQYQSQPQNGLQQPAPYLAAQPTGRVDKGSILSLYNTSSAPASGMPHPSQMQAPTGMSLNQAHQTQPMPSINEHQTNGPQASAAPQLAGSRNPFMGGQPAALGAQGTAGGGFDLTPKAPQLNGNFPRTHMSQQSVDINGFQSGRHSPDAFANLSARYR</sequence>
<feature type="compositionally biased region" description="Polar residues" evidence="2">
    <location>
        <begin position="448"/>
        <end position="462"/>
    </location>
</feature>
<keyword evidence="1" id="KW-0862">Zinc</keyword>
<feature type="region of interest" description="Disordered" evidence="2">
    <location>
        <begin position="122"/>
        <end position="213"/>
    </location>
</feature>
<dbReference type="FunFam" id="1.10.8.10:FF:000081">
    <property type="entry name" value="GTPase activating protein for Arf"/>
    <property type="match status" value="1"/>
</dbReference>
<dbReference type="RefSeq" id="XP_026615155.1">
    <property type="nucleotide sequence ID" value="XM_026761400.1"/>
</dbReference>
<feature type="region of interest" description="Disordered" evidence="2">
    <location>
        <begin position="390"/>
        <end position="469"/>
    </location>
</feature>
<dbReference type="GO" id="GO:0005737">
    <property type="term" value="C:cytoplasm"/>
    <property type="evidence" value="ECO:0007669"/>
    <property type="project" value="TreeGrafter"/>
</dbReference>
<feature type="compositionally biased region" description="Low complexity" evidence="2">
    <location>
        <begin position="313"/>
        <end position="323"/>
    </location>
</feature>
<evidence type="ECO:0000256" key="2">
    <source>
        <dbReference type="SAM" id="MobiDB-lite"/>
    </source>
</evidence>
<dbReference type="SUPFAM" id="SSF57863">
    <property type="entry name" value="ArfGap/RecO-like zinc finger"/>
    <property type="match status" value="1"/>
</dbReference>
<dbReference type="Gene3D" id="1.10.8.10">
    <property type="entry name" value="DNA helicase RuvA subunit, C-terminal domain"/>
    <property type="match status" value="1"/>
</dbReference>
<dbReference type="InterPro" id="IPR001164">
    <property type="entry name" value="ArfGAP_dom"/>
</dbReference>
<dbReference type="SMART" id="SM00105">
    <property type="entry name" value="ArfGap"/>
    <property type="match status" value="1"/>
</dbReference>
<dbReference type="InterPro" id="IPR038508">
    <property type="entry name" value="ArfGAP_dom_sf"/>
</dbReference>
<feature type="compositionally biased region" description="Polar residues" evidence="2">
    <location>
        <begin position="390"/>
        <end position="421"/>
    </location>
</feature>
<dbReference type="EMBL" id="NKHU02000076">
    <property type="protein sequence ID" value="RHZ57692.1"/>
    <property type="molecule type" value="Genomic_DNA"/>
</dbReference>
<evidence type="ECO:0000259" key="3">
    <source>
        <dbReference type="PROSITE" id="PS50115"/>
    </source>
</evidence>
<feature type="region of interest" description="Disordered" evidence="2">
    <location>
        <begin position="552"/>
        <end position="673"/>
    </location>
</feature>
<feature type="region of interest" description="Disordered" evidence="2">
    <location>
        <begin position="262"/>
        <end position="323"/>
    </location>
</feature>
<dbReference type="InterPro" id="IPR037278">
    <property type="entry name" value="ARFGAP/RecO"/>
</dbReference>
<organism evidence="4 5">
    <name type="scientific">Aspergillus thermomutatus</name>
    <name type="common">Neosartorya pseudofischeri</name>
    <dbReference type="NCBI Taxonomy" id="41047"/>
    <lineage>
        <taxon>Eukaryota</taxon>
        <taxon>Fungi</taxon>
        <taxon>Dikarya</taxon>
        <taxon>Ascomycota</taxon>
        <taxon>Pezizomycotina</taxon>
        <taxon>Eurotiomycetes</taxon>
        <taxon>Eurotiomycetidae</taxon>
        <taxon>Eurotiales</taxon>
        <taxon>Aspergillaceae</taxon>
        <taxon>Aspergillus</taxon>
        <taxon>Aspergillus subgen. Fumigati</taxon>
    </lineage>
</organism>
<evidence type="ECO:0000313" key="4">
    <source>
        <dbReference type="EMBL" id="RHZ57692.1"/>
    </source>
</evidence>
<dbReference type="Gene3D" id="1.10.220.150">
    <property type="entry name" value="Arf GTPase activating protein"/>
    <property type="match status" value="1"/>
</dbReference>
<keyword evidence="1" id="KW-0479">Metal-binding</keyword>
<dbReference type="CDD" id="cd08204">
    <property type="entry name" value="ArfGap"/>
    <property type="match status" value="1"/>
</dbReference>
<dbReference type="InterPro" id="IPR051718">
    <property type="entry name" value="ARF_GTPase-activating"/>
</dbReference>
<dbReference type="Proteomes" id="UP000215305">
    <property type="component" value="Unassembled WGS sequence"/>
</dbReference>
<dbReference type="PANTHER" id="PTHR45705">
    <property type="entry name" value="FI20236P1"/>
    <property type="match status" value="1"/>
</dbReference>
<comment type="caution">
    <text evidence="4">The sequence shown here is derived from an EMBL/GenBank/DDBJ whole genome shotgun (WGS) entry which is preliminary data.</text>
</comment>
<dbReference type="GO" id="GO:0005096">
    <property type="term" value="F:GTPase activator activity"/>
    <property type="evidence" value="ECO:0007669"/>
    <property type="project" value="InterPro"/>
</dbReference>
<keyword evidence="1" id="KW-0863">Zinc-finger</keyword>
<feature type="compositionally biased region" description="Low complexity" evidence="2">
    <location>
        <begin position="611"/>
        <end position="620"/>
    </location>
</feature>
<dbReference type="PANTHER" id="PTHR45705:SF7">
    <property type="entry name" value="ACTIVATING PROTEIN FOR ARF, PUTATIVE (AFU_ORTHOLOGUE AFUA_4G09120)-RELATED"/>
    <property type="match status" value="1"/>
</dbReference>
<proteinExistence type="predicted"/>
<dbReference type="GO" id="GO:0008270">
    <property type="term" value="F:zinc ion binding"/>
    <property type="evidence" value="ECO:0007669"/>
    <property type="project" value="UniProtKB-KW"/>
</dbReference>
<dbReference type="Pfam" id="PF01412">
    <property type="entry name" value="ArfGap"/>
    <property type="match status" value="1"/>
</dbReference>
<feature type="compositionally biased region" description="Polar residues" evidence="2">
    <location>
        <begin position="168"/>
        <end position="187"/>
    </location>
</feature>
<name>A0A397H3R8_ASPTH</name>
<evidence type="ECO:0000313" key="5">
    <source>
        <dbReference type="Proteomes" id="UP000215305"/>
    </source>
</evidence>
<feature type="domain" description="Arf-GAP" evidence="3">
    <location>
        <begin position="15"/>
        <end position="126"/>
    </location>
</feature>
<dbReference type="GeneID" id="38129755"/>
<dbReference type="AlphaFoldDB" id="A0A397H3R8"/>
<dbReference type="SUPFAM" id="SSF46934">
    <property type="entry name" value="UBA-like"/>
    <property type="match status" value="1"/>
</dbReference>
<dbReference type="PROSITE" id="PS50115">
    <property type="entry name" value="ARFGAP"/>
    <property type="match status" value="1"/>
</dbReference>
<gene>
    <name evidence="4" type="ORF">CDV56_107781</name>
</gene>
<reference evidence="4" key="1">
    <citation type="submission" date="2018-08" db="EMBL/GenBank/DDBJ databases">
        <title>Draft genome sequence of azole-resistant Aspergillus thermomutatus (Neosartorya pseudofischeri) strain HMR AF 39, isolated from a human nasal aspirate.</title>
        <authorList>
            <person name="Parent-Michaud M."/>
            <person name="Dufresne P.J."/>
            <person name="Fournier E."/>
            <person name="Martineau C."/>
            <person name="Moreira S."/>
            <person name="Perkins V."/>
            <person name="De Repentigny L."/>
            <person name="Dufresne S.F."/>
        </authorList>
    </citation>
    <scope>NUCLEOTIDE SEQUENCE [LARGE SCALE GENOMIC DNA]</scope>
    <source>
        <strain evidence="4">HMR AF 39</strain>
    </source>
</reference>
<dbReference type="OrthoDB" id="10266696at2759"/>
<keyword evidence="5" id="KW-1185">Reference proteome</keyword>
<feature type="compositionally biased region" description="Basic and acidic residues" evidence="2">
    <location>
        <begin position="127"/>
        <end position="147"/>
    </location>
</feature>
<feature type="compositionally biased region" description="Polar residues" evidence="2">
    <location>
        <begin position="636"/>
        <end position="659"/>
    </location>
</feature>
<dbReference type="InterPro" id="IPR009060">
    <property type="entry name" value="UBA-like_sf"/>
</dbReference>
<dbReference type="FunFam" id="1.10.220.150:FF:000026">
    <property type="entry name" value="GTPase activating protein for Arf, putative"/>
    <property type="match status" value="1"/>
</dbReference>
<dbReference type="PRINTS" id="PR00405">
    <property type="entry name" value="REVINTRACTNG"/>
</dbReference>
<protein>
    <recommendedName>
        <fullName evidence="3">Arf-GAP domain-containing protein</fullName>
    </recommendedName>
</protein>